<proteinExistence type="predicted"/>
<reference evidence="1 2" key="1">
    <citation type="submission" date="2019-10" db="EMBL/GenBank/DDBJ databases">
        <title>Dictyobacter vulcani sp. nov., within the class Ktedonobacteria, isolated from soil of volcanic Mt. Zao.</title>
        <authorList>
            <person name="Zheng Y."/>
            <person name="Wang C.M."/>
            <person name="Sakai Y."/>
            <person name="Abe K."/>
            <person name="Yokota A."/>
            <person name="Yabe S."/>
        </authorList>
    </citation>
    <scope>NUCLEOTIDE SEQUENCE [LARGE SCALE GENOMIC DNA]</scope>
    <source>
        <strain evidence="1 2">W12</strain>
    </source>
</reference>
<evidence type="ECO:0000313" key="2">
    <source>
        <dbReference type="Proteomes" id="UP000326912"/>
    </source>
</evidence>
<dbReference type="AlphaFoldDB" id="A0A5J4KFX6"/>
<organism evidence="1 2">
    <name type="scientific">Dictyobacter vulcani</name>
    <dbReference type="NCBI Taxonomy" id="2607529"/>
    <lineage>
        <taxon>Bacteria</taxon>
        <taxon>Bacillati</taxon>
        <taxon>Chloroflexota</taxon>
        <taxon>Ktedonobacteria</taxon>
        <taxon>Ktedonobacterales</taxon>
        <taxon>Dictyobacteraceae</taxon>
        <taxon>Dictyobacter</taxon>
    </lineage>
</organism>
<name>A0A5J4KFX6_9CHLR</name>
<accession>A0A5J4KFX6</accession>
<dbReference type="EMBL" id="BKZW01000001">
    <property type="protein sequence ID" value="GER88428.1"/>
    <property type="molecule type" value="Genomic_DNA"/>
</dbReference>
<dbReference type="SUPFAM" id="SSF50978">
    <property type="entry name" value="WD40 repeat-like"/>
    <property type="match status" value="1"/>
</dbReference>
<dbReference type="InterPro" id="IPR015943">
    <property type="entry name" value="WD40/YVTN_repeat-like_dom_sf"/>
</dbReference>
<dbReference type="RefSeq" id="WP_151756331.1">
    <property type="nucleotide sequence ID" value="NZ_BKZW01000001.1"/>
</dbReference>
<evidence type="ECO:0000313" key="1">
    <source>
        <dbReference type="EMBL" id="GER88428.1"/>
    </source>
</evidence>
<dbReference type="InterPro" id="IPR036322">
    <property type="entry name" value="WD40_repeat_dom_sf"/>
</dbReference>
<evidence type="ECO:0008006" key="3">
    <source>
        <dbReference type="Google" id="ProtNLM"/>
    </source>
</evidence>
<dbReference type="Gene3D" id="2.130.10.10">
    <property type="entry name" value="YVTN repeat-like/Quinoprotein amine dehydrogenase"/>
    <property type="match status" value="1"/>
</dbReference>
<sequence>MAISATAQWLAVAREDSEVNEGVIDLWSITTGQIAQKFYHPWQISALTFADEQLIVALTDGTIQIWQ</sequence>
<dbReference type="Proteomes" id="UP000326912">
    <property type="component" value="Unassembled WGS sequence"/>
</dbReference>
<keyword evidence="2" id="KW-1185">Reference proteome</keyword>
<protein>
    <recommendedName>
        <fullName evidence="3">Anaphase-promoting complex subunit 4 WD40 domain-containing protein</fullName>
    </recommendedName>
</protein>
<comment type="caution">
    <text evidence="1">The sequence shown here is derived from an EMBL/GenBank/DDBJ whole genome shotgun (WGS) entry which is preliminary data.</text>
</comment>
<gene>
    <name evidence="1" type="ORF">KDW_25900</name>
</gene>